<dbReference type="Pfam" id="PF08281">
    <property type="entry name" value="Sigma70_r4_2"/>
    <property type="match status" value="1"/>
</dbReference>
<dbReference type="PANTHER" id="PTHR43133">
    <property type="entry name" value="RNA POLYMERASE ECF-TYPE SIGMA FACTO"/>
    <property type="match status" value="1"/>
</dbReference>
<dbReference type="InterPro" id="IPR007627">
    <property type="entry name" value="RNA_pol_sigma70_r2"/>
</dbReference>
<dbReference type="CDD" id="cd06171">
    <property type="entry name" value="Sigma70_r4"/>
    <property type="match status" value="1"/>
</dbReference>
<dbReference type="Gene3D" id="1.10.1740.10">
    <property type="match status" value="1"/>
</dbReference>
<dbReference type="Proteomes" id="UP000290287">
    <property type="component" value="Unassembled WGS sequence"/>
</dbReference>
<evidence type="ECO:0000256" key="5">
    <source>
        <dbReference type="ARBA" id="ARBA00023163"/>
    </source>
</evidence>
<evidence type="ECO:0000256" key="4">
    <source>
        <dbReference type="ARBA" id="ARBA00023125"/>
    </source>
</evidence>
<keyword evidence="9" id="KW-1185">Reference proteome</keyword>
<proteinExistence type="inferred from homology"/>
<dbReference type="Pfam" id="PF04542">
    <property type="entry name" value="Sigma70_r2"/>
    <property type="match status" value="1"/>
</dbReference>
<name>A0A4Q0YSD6_9GAMM</name>
<dbReference type="GO" id="GO:0016987">
    <property type="term" value="F:sigma factor activity"/>
    <property type="evidence" value="ECO:0007669"/>
    <property type="project" value="UniProtKB-KW"/>
</dbReference>
<dbReference type="SUPFAM" id="SSF88946">
    <property type="entry name" value="Sigma2 domain of RNA polymerase sigma factors"/>
    <property type="match status" value="1"/>
</dbReference>
<dbReference type="InterPro" id="IPR013249">
    <property type="entry name" value="RNA_pol_sigma70_r4_t2"/>
</dbReference>
<protein>
    <submittedName>
        <fullName evidence="8">RNA polymerase subunit sigma-24</fullName>
    </submittedName>
</protein>
<feature type="domain" description="RNA polymerase sigma factor 70 region 4 type 2" evidence="7">
    <location>
        <begin position="123"/>
        <end position="169"/>
    </location>
</feature>
<keyword evidence="4" id="KW-0238">DNA-binding</keyword>
<feature type="domain" description="RNA polymerase sigma-70 region 2" evidence="6">
    <location>
        <begin position="24"/>
        <end position="90"/>
    </location>
</feature>
<keyword evidence="5" id="KW-0804">Transcription</keyword>
<dbReference type="EMBL" id="PEIB01000004">
    <property type="protein sequence ID" value="RXJ74140.1"/>
    <property type="molecule type" value="Genomic_DNA"/>
</dbReference>
<organism evidence="8 9">
    <name type="scientific">Veronia nyctiphanis</name>
    <dbReference type="NCBI Taxonomy" id="1278244"/>
    <lineage>
        <taxon>Bacteria</taxon>
        <taxon>Pseudomonadati</taxon>
        <taxon>Pseudomonadota</taxon>
        <taxon>Gammaproteobacteria</taxon>
        <taxon>Vibrionales</taxon>
        <taxon>Vibrionaceae</taxon>
        <taxon>Veronia</taxon>
    </lineage>
</organism>
<dbReference type="RefSeq" id="WP_129121497.1">
    <property type="nucleotide sequence ID" value="NZ_PEIB01000004.1"/>
</dbReference>
<evidence type="ECO:0000313" key="8">
    <source>
        <dbReference type="EMBL" id="RXJ74140.1"/>
    </source>
</evidence>
<reference evidence="8 9" key="1">
    <citation type="submission" date="2017-10" db="EMBL/GenBank/DDBJ databases">
        <title>Nyctiphanis sp. nov., isolated from the stomach of the euphausiid Nyctiphanes simplex (Hansen, 1911) in the Gulf of California.</title>
        <authorList>
            <person name="Gomez-Gil B."/>
            <person name="Aguilar-Mendez M."/>
            <person name="Lopez-Cortes A."/>
            <person name="Gomez-Gutierrez J."/>
            <person name="Roque A."/>
            <person name="Lang E."/>
            <person name="Gonzalez-Castillo A."/>
        </authorList>
    </citation>
    <scope>NUCLEOTIDE SEQUENCE [LARGE SCALE GENOMIC DNA]</scope>
    <source>
        <strain evidence="8 9">CAIM 600</strain>
    </source>
</reference>
<evidence type="ECO:0000256" key="2">
    <source>
        <dbReference type="ARBA" id="ARBA00023015"/>
    </source>
</evidence>
<evidence type="ECO:0000313" key="9">
    <source>
        <dbReference type="Proteomes" id="UP000290287"/>
    </source>
</evidence>
<dbReference type="InterPro" id="IPR036388">
    <property type="entry name" value="WH-like_DNA-bd_sf"/>
</dbReference>
<sequence length="181" mass="21416">MTEKNDEQLMLAYGNGDSAAFTELYQRHKAPLYRYFLRQISSSARAEELYQETWIRVVDNRQRYQSSAKFTTWVYKIAHNLLVDEYRKESSHTHWLKQVQQEETEEAMTDEFSEAKKRAIKICVSSLPSHQREAFMLKHDSGFSREEICDIIAVKPETLKTRLRYALDQLRQCISRKLGEV</sequence>
<dbReference type="InterPro" id="IPR013324">
    <property type="entry name" value="RNA_pol_sigma_r3/r4-like"/>
</dbReference>
<dbReference type="InterPro" id="IPR013325">
    <property type="entry name" value="RNA_pol_sigma_r2"/>
</dbReference>
<evidence type="ECO:0000259" key="7">
    <source>
        <dbReference type="Pfam" id="PF08281"/>
    </source>
</evidence>
<evidence type="ECO:0000256" key="3">
    <source>
        <dbReference type="ARBA" id="ARBA00023082"/>
    </source>
</evidence>
<dbReference type="SUPFAM" id="SSF88659">
    <property type="entry name" value="Sigma3 and sigma4 domains of RNA polymerase sigma factors"/>
    <property type="match status" value="1"/>
</dbReference>
<comment type="caution">
    <text evidence="8">The sequence shown here is derived from an EMBL/GenBank/DDBJ whole genome shotgun (WGS) entry which is preliminary data.</text>
</comment>
<evidence type="ECO:0000259" key="6">
    <source>
        <dbReference type="Pfam" id="PF04542"/>
    </source>
</evidence>
<dbReference type="Gene3D" id="1.10.10.10">
    <property type="entry name" value="Winged helix-like DNA-binding domain superfamily/Winged helix DNA-binding domain"/>
    <property type="match status" value="1"/>
</dbReference>
<comment type="similarity">
    <text evidence="1">Belongs to the sigma-70 factor family. ECF subfamily.</text>
</comment>
<dbReference type="InterPro" id="IPR014284">
    <property type="entry name" value="RNA_pol_sigma-70_dom"/>
</dbReference>
<keyword evidence="2" id="KW-0805">Transcription regulation</keyword>
<dbReference type="InterPro" id="IPR039425">
    <property type="entry name" value="RNA_pol_sigma-70-like"/>
</dbReference>
<dbReference type="GO" id="GO:0003677">
    <property type="term" value="F:DNA binding"/>
    <property type="evidence" value="ECO:0007669"/>
    <property type="project" value="UniProtKB-KW"/>
</dbReference>
<dbReference type="NCBIfam" id="TIGR02937">
    <property type="entry name" value="sigma70-ECF"/>
    <property type="match status" value="1"/>
</dbReference>
<keyword evidence="3" id="KW-0731">Sigma factor</keyword>
<accession>A0A4Q0YSD6</accession>
<gene>
    <name evidence="8" type="ORF">CS022_05855</name>
</gene>
<dbReference type="OrthoDB" id="9784272at2"/>
<dbReference type="GO" id="GO:0006352">
    <property type="term" value="P:DNA-templated transcription initiation"/>
    <property type="evidence" value="ECO:0007669"/>
    <property type="project" value="InterPro"/>
</dbReference>
<evidence type="ECO:0000256" key="1">
    <source>
        <dbReference type="ARBA" id="ARBA00010641"/>
    </source>
</evidence>
<dbReference type="AlphaFoldDB" id="A0A4Q0YSD6"/>
<dbReference type="PANTHER" id="PTHR43133:SF8">
    <property type="entry name" value="RNA POLYMERASE SIGMA FACTOR HI_1459-RELATED"/>
    <property type="match status" value="1"/>
</dbReference>